<organism evidence="2 3">
    <name type="scientific">Phytoactinopolyspora halotolerans</name>
    <dbReference type="NCBI Taxonomy" id="1981512"/>
    <lineage>
        <taxon>Bacteria</taxon>
        <taxon>Bacillati</taxon>
        <taxon>Actinomycetota</taxon>
        <taxon>Actinomycetes</taxon>
        <taxon>Jiangellales</taxon>
        <taxon>Jiangellaceae</taxon>
        <taxon>Phytoactinopolyspora</taxon>
    </lineage>
</organism>
<evidence type="ECO:0000313" key="3">
    <source>
        <dbReference type="Proteomes" id="UP000475214"/>
    </source>
</evidence>
<protein>
    <submittedName>
        <fullName evidence="2">Uncharacterized protein</fullName>
    </submittedName>
</protein>
<sequence>MTVSHENDSPTPDDAAPAPAPLNRAERRAKRKGKAGNASAPTLFQKDQRRSSQVVAQPKYRGRRGNK</sequence>
<dbReference type="Proteomes" id="UP000475214">
    <property type="component" value="Unassembled WGS sequence"/>
</dbReference>
<reference evidence="2 3" key="1">
    <citation type="submission" date="2020-02" db="EMBL/GenBank/DDBJ databases">
        <authorList>
            <person name="Li X.-J."/>
            <person name="Han X.-M."/>
        </authorList>
    </citation>
    <scope>NUCLEOTIDE SEQUENCE [LARGE SCALE GENOMIC DNA]</scope>
    <source>
        <strain evidence="2 3">CCTCC AB 2017055</strain>
    </source>
</reference>
<feature type="compositionally biased region" description="Low complexity" evidence="1">
    <location>
        <begin position="12"/>
        <end position="23"/>
    </location>
</feature>
<dbReference type="AlphaFoldDB" id="A0A6L9S8K2"/>
<accession>A0A6L9S8K2</accession>
<proteinExistence type="predicted"/>
<evidence type="ECO:0000313" key="2">
    <source>
        <dbReference type="EMBL" id="NEE01546.1"/>
    </source>
</evidence>
<keyword evidence="3" id="KW-1185">Reference proteome</keyword>
<dbReference type="RefSeq" id="WP_163739311.1">
    <property type="nucleotide sequence ID" value="NZ_JAAGOA010000010.1"/>
</dbReference>
<dbReference type="EMBL" id="JAAGOA010000010">
    <property type="protein sequence ID" value="NEE01546.1"/>
    <property type="molecule type" value="Genomic_DNA"/>
</dbReference>
<evidence type="ECO:0000256" key="1">
    <source>
        <dbReference type="SAM" id="MobiDB-lite"/>
    </source>
</evidence>
<comment type="caution">
    <text evidence="2">The sequence shown here is derived from an EMBL/GenBank/DDBJ whole genome shotgun (WGS) entry which is preliminary data.</text>
</comment>
<feature type="region of interest" description="Disordered" evidence="1">
    <location>
        <begin position="1"/>
        <end position="67"/>
    </location>
</feature>
<name>A0A6L9S8K2_9ACTN</name>
<gene>
    <name evidence="2" type="ORF">G1H10_15345</name>
</gene>